<name>A0ABY7GTG7_9BACT</name>
<dbReference type="InterPro" id="IPR027417">
    <property type="entry name" value="P-loop_NTPase"/>
</dbReference>
<dbReference type="Pfam" id="PF13304">
    <property type="entry name" value="AAA_21"/>
    <property type="match status" value="1"/>
</dbReference>
<dbReference type="SUPFAM" id="SSF52540">
    <property type="entry name" value="P-loop containing nucleoside triphosphate hydrolases"/>
    <property type="match status" value="1"/>
</dbReference>
<evidence type="ECO:0000313" key="4">
    <source>
        <dbReference type="Proteomes" id="UP001164459"/>
    </source>
</evidence>
<feature type="domain" description="OLD protein-like TOPRIM" evidence="2">
    <location>
        <begin position="341"/>
        <end position="407"/>
    </location>
</feature>
<evidence type="ECO:0000313" key="3">
    <source>
        <dbReference type="EMBL" id="WAS90203.1"/>
    </source>
</evidence>
<proteinExistence type="predicted"/>
<dbReference type="Gene3D" id="3.40.50.300">
    <property type="entry name" value="P-loop containing nucleotide triphosphate hydrolases"/>
    <property type="match status" value="1"/>
</dbReference>
<dbReference type="InterPro" id="IPR034139">
    <property type="entry name" value="TOPRIM_OLD"/>
</dbReference>
<dbReference type="InterPro" id="IPR051396">
    <property type="entry name" value="Bact_Antivir_Def_Nuclease"/>
</dbReference>
<organism evidence="3 4">
    <name type="scientific">Nannocystis punicea</name>
    <dbReference type="NCBI Taxonomy" id="2995304"/>
    <lineage>
        <taxon>Bacteria</taxon>
        <taxon>Pseudomonadati</taxon>
        <taxon>Myxococcota</taxon>
        <taxon>Polyangia</taxon>
        <taxon>Nannocystales</taxon>
        <taxon>Nannocystaceae</taxon>
        <taxon>Nannocystis</taxon>
    </lineage>
</organism>
<dbReference type="RefSeq" id="WP_269032534.1">
    <property type="nucleotide sequence ID" value="NZ_CP114040.1"/>
</dbReference>
<dbReference type="EMBL" id="CP114040">
    <property type="protein sequence ID" value="WAS90203.1"/>
    <property type="molecule type" value="Genomic_DNA"/>
</dbReference>
<feature type="domain" description="ATPase AAA-type core" evidence="1">
    <location>
        <begin position="160"/>
        <end position="288"/>
    </location>
</feature>
<dbReference type="Proteomes" id="UP001164459">
    <property type="component" value="Chromosome"/>
</dbReference>
<sequence length="557" mass="62023">MPVYETIELHFRPIAGAKVQHLSIPVAPINVFVGPNSSGKSTAINELAGVRREHLVVCDRSVLGRETEAALRLFVRANPQFLSTYEYPRVKEIVEAEREGTRFIARAERQVRTSLDSILRQIHQEYESAQRVVLSVSNSLGLIAKGGRGRLKFAPQSRLDALFRDDGAGERFKALVHEMFGLYPVIDALHGELQLRLSSQPLPENVGVLIQRENEEFLDAALTPDALSDGTRSYIGLWGHLLSGKERLVFLDEAGAFLHPPLARKLGKQLTQLAIERDGHVFAATHSPDFVFGCVQAGCQSNVIRLTYRDGVSTARLLSTGDLLPLMRDPLLRSANILSGLFHDGVVVCEADSDRAFYQEINERLLDRREGLESCHFVNAQNWQTIPRIVRALRRLGIPAALLVDLDAVIHDDARMLLEAAGVPETITRSMGQMRGDLARGVDDRRQLKLLGLNAVAAGEREGWEKYLRDLAEYGIFAVPVGELEGWFPELEIPRADKKQWIVDMFARMGSDPGDAGYVRPAAGGPWDFVRAIARWILEPRRRGMPQLVGTELDDCP</sequence>
<dbReference type="InterPro" id="IPR003959">
    <property type="entry name" value="ATPase_AAA_core"/>
</dbReference>
<dbReference type="Pfam" id="PF20469">
    <property type="entry name" value="OLD-like_TOPRIM"/>
    <property type="match status" value="1"/>
</dbReference>
<keyword evidence="4" id="KW-1185">Reference proteome</keyword>
<evidence type="ECO:0000259" key="2">
    <source>
        <dbReference type="Pfam" id="PF20469"/>
    </source>
</evidence>
<protein>
    <submittedName>
        <fullName evidence="3">AAA family ATPase</fullName>
    </submittedName>
</protein>
<accession>A0ABY7GTG7</accession>
<dbReference type="PANTHER" id="PTHR43581:SF2">
    <property type="entry name" value="EXCINUCLEASE ATPASE SUBUNIT"/>
    <property type="match status" value="1"/>
</dbReference>
<reference evidence="3" key="1">
    <citation type="submission" date="2022-11" db="EMBL/GenBank/DDBJ databases">
        <title>Minimal conservation of predation-associated metabolite biosynthetic gene clusters underscores biosynthetic potential of Myxococcota including descriptions for ten novel species: Archangium lansinium sp. nov., Myxococcus landrumus sp. nov., Nannocystis bai.</title>
        <authorList>
            <person name="Ahearne A."/>
            <person name="Stevens C."/>
            <person name="Dowd S."/>
        </authorList>
    </citation>
    <scope>NUCLEOTIDE SEQUENCE</scope>
    <source>
        <strain evidence="3">Fl3</strain>
    </source>
</reference>
<gene>
    <name evidence="3" type="ORF">O0S08_28750</name>
</gene>
<dbReference type="PANTHER" id="PTHR43581">
    <property type="entry name" value="ATP/GTP PHOSPHATASE"/>
    <property type="match status" value="1"/>
</dbReference>
<evidence type="ECO:0000259" key="1">
    <source>
        <dbReference type="Pfam" id="PF13304"/>
    </source>
</evidence>